<dbReference type="InterPro" id="IPR000719">
    <property type="entry name" value="Prot_kinase_dom"/>
</dbReference>
<gene>
    <name evidence="8" type="ORF">TTHERM_01016070</name>
</gene>
<keyword evidence="9" id="KW-1185">Reference proteome</keyword>
<dbReference type="InterPro" id="IPR017441">
    <property type="entry name" value="Protein_kinase_ATP_BS"/>
</dbReference>
<reference evidence="9" key="1">
    <citation type="journal article" date="2006" name="PLoS Biol.">
        <title>Macronuclear genome sequence of the ciliate Tetrahymena thermophila, a model eukaryote.</title>
        <authorList>
            <person name="Eisen J.A."/>
            <person name="Coyne R.S."/>
            <person name="Wu M."/>
            <person name="Wu D."/>
            <person name="Thiagarajan M."/>
            <person name="Wortman J.R."/>
            <person name="Badger J.H."/>
            <person name="Ren Q."/>
            <person name="Amedeo P."/>
            <person name="Jones K.M."/>
            <person name="Tallon L.J."/>
            <person name="Delcher A.L."/>
            <person name="Salzberg S.L."/>
            <person name="Silva J.C."/>
            <person name="Haas B.J."/>
            <person name="Majoros W.H."/>
            <person name="Farzad M."/>
            <person name="Carlton J.M."/>
            <person name="Smith R.K. Jr."/>
            <person name="Garg J."/>
            <person name="Pearlman R.E."/>
            <person name="Karrer K.M."/>
            <person name="Sun L."/>
            <person name="Manning G."/>
            <person name="Elde N.C."/>
            <person name="Turkewitz A.P."/>
            <person name="Asai D.J."/>
            <person name="Wilkes D.E."/>
            <person name="Wang Y."/>
            <person name="Cai H."/>
            <person name="Collins K."/>
            <person name="Stewart B.A."/>
            <person name="Lee S.R."/>
            <person name="Wilamowska K."/>
            <person name="Weinberg Z."/>
            <person name="Ruzzo W.L."/>
            <person name="Wloga D."/>
            <person name="Gaertig J."/>
            <person name="Frankel J."/>
            <person name="Tsao C.-C."/>
            <person name="Gorovsky M.A."/>
            <person name="Keeling P.J."/>
            <person name="Waller R.F."/>
            <person name="Patron N.J."/>
            <person name="Cherry J.M."/>
            <person name="Stover N.A."/>
            <person name="Krieger C.J."/>
            <person name="del Toro C."/>
            <person name="Ryder H.F."/>
            <person name="Williamson S.C."/>
            <person name="Barbeau R.A."/>
            <person name="Hamilton E.P."/>
            <person name="Orias E."/>
        </authorList>
    </citation>
    <scope>NUCLEOTIDE SEQUENCE [LARGE SCALE GENOMIC DNA]</scope>
    <source>
        <strain evidence="9">SB210</strain>
    </source>
</reference>
<keyword evidence="5" id="KW-0723">Serine/threonine-protein kinase</keyword>
<dbReference type="FunCoup" id="Q22CT4">
    <property type="interactions" value="1"/>
</dbReference>
<dbReference type="GeneID" id="7833186"/>
<name>Q22CT4_TETTS</name>
<feature type="compositionally biased region" description="Low complexity" evidence="6">
    <location>
        <begin position="36"/>
        <end position="49"/>
    </location>
</feature>
<keyword evidence="3 4" id="KW-0067">ATP-binding</keyword>
<feature type="compositionally biased region" description="Basic and acidic residues" evidence="6">
    <location>
        <begin position="21"/>
        <end position="35"/>
    </location>
</feature>
<dbReference type="eggNOG" id="KOG0585">
    <property type="taxonomic scope" value="Eukaryota"/>
</dbReference>
<keyword evidence="2 4" id="KW-0547">Nucleotide-binding</keyword>
<dbReference type="PROSITE" id="PS50011">
    <property type="entry name" value="PROTEIN_KINASE_DOM"/>
    <property type="match status" value="1"/>
</dbReference>
<proteinExistence type="inferred from homology"/>
<evidence type="ECO:0000313" key="8">
    <source>
        <dbReference type="EMBL" id="EAR83104.3"/>
    </source>
</evidence>
<dbReference type="GO" id="GO:0005737">
    <property type="term" value="C:cytoplasm"/>
    <property type="evidence" value="ECO:0007669"/>
    <property type="project" value="TreeGrafter"/>
</dbReference>
<dbReference type="PANTHER" id="PTHR24346">
    <property type="entry name" value="MAP/MICROTUBULE AFFINITY-REGULATING KINASE"/>
    <property type="match status" value="1"/>
</dbReference>
<dbReference type="FunFam" id="1.10.510.10:FF:000571">
    <property type="entry name" value="Maternal embryonic leucine zipper kinase"/>
    <property type="match status" value="1"/>
</dbReference>
<feature type="binding site" evidence="4">
    <location>
        <position position="124"/>
    </location>
    <ligand>
        <name>ATP</name>
        <dbReference type="ChEBI" id="CHEBI:30616"/>
    </ligand>
</feature>
<evidence type="ECO:0000313" key="9">
    <source>
        <dbReference type="Proteomes" id="UP000009168"/>
    </source>
</evidence>
<accession>Q22CT4</accession>
<comment type="subunit">
    <text evidence="1">Monomer.</text>
</comment>
<dbReference type="RefSeq" id="XP_001030767.3">
    <property type="nucleotide sequence ID" value="XM_001030767.3"/>
</dbReference>
<protein>
    <submittedName>
        <fullName evidence="8">Serine/Threonine kinase domain protein</fullName>
    </submittedName>
</protein>
<dbReference type="SUPFAM" id="SSF56112">
    <property type="entry name" value="Protein kinase-like (PK-like)"/>
    <property type="match status" value="1"/>
</dbReference>
<evidence type="ECO:0000256" key="4">
    <source>
        <dbReference type="PROSITE-ProRule" id="PRU10141"/>
    </source>
</evidence>
<dbReference type="GO" id="GO:0035556">
    <property type="term" value="P:intracellular signal transduction"/>
    <property type="evidence" value="ECO:0007669"/>
    <property type="project" value="TreeGrafter"/>
</dbReference>
<dbReference type="Gene3D" id="1.10.510.10">
    <property type="entry name" value="Transferase(Phosphotransferase) domain 1"/>
    <property type="match status" value="1"/>
</dbReference>
<feature type="region of interest" description="Disordered" evidence="6">
    <location>
        <begin position="430"/>
        <end position="457"/>
    </location>
</feature>
<dbReference type="OrthoDB" id="68483at2759"/>
<dbReference type="CDD" id="cd14008">
    <property type="entry name" value="STKc_LKB1_CaMKK"/>
    <property type="match status" value="1"/>
</dbReference>
<organism evidence="8 9">
    <name type="scientific">Tetrahymena thermophila (strain SB210)</name>
    <dbReference type="NCBI Taxonomy" id="312017"/>
    <lineage>
        <taxon>Eukaryota</taxon>
        <taxon>Sar</taxon>
        <taxon>Alveolata</taxon>
        <taxon>Ciliophora</taxon>
        <taxon>Intramacronucleata</taxon>
        <taxon>Oligohymenophorea</taxon>
        <taxon>Hymenostomatida</taxon>
        <taxon>Tetrahymenina</taxon>
        <taxon>Tetrahymenidae</taxon>
        <taxon>Tetrahymena</taxon>
    </lineage>
</organism>
<dbReference type="GO" id="GO:0004674">
    <property type="term" value="F:protein serine/threonine kinase activity"/>
    <property type="evidence" value="ECO:0007669"/>
    <property type="project" value="UniProtKB-KW"/>
</dbReference>
<feature type="region of interest" description="Disordered" evidence="6">
    <location>
        <begin position="1"/>
        <end position="74"/>
    </location>
</feature>
<dbReference type="KEGG" id="tet:TTHERM_01016070"/>
<dbReference type="PROSITE" id="PS00108">
    <property type="entry name" value="PROTEIN_KINASE_ST"/>
    <property type="match status" value="1"/>
</dbReference>
<feature type="compositionally biased region" description="Polar residues" evidence="6">
    <location>
        <begin position="436"/>
        <end position="457"/>
    </location>
</feature>
<dbReference type="SMART" id="SM00220">
    <property type="entry name" value="S_TKc"/>
    <property type="match status" value="1"/>
</dbReference>
<evidence type="ECO:0000256" key="6">
    <source>
        <dbReference type="SAM" id="MobiDB-lite"/>
    </source>
</evidence>
<evidence type="ECO:0000259" key="7">
    <source>
        <dbReference type="PROSITE" id="PS50011"/>
    </source>
</evidence>
<dbReference type="GO" id="GO:0005524">
    <property type="term" value="F:ATP binding"/>
    <property type="evidence" value="ECO:0007669"/>
    <property type="project" value="UniProtKB-UniRule"/>
</dbReference>
<feature type="compositionally biased region" description="Basic and acidic residues" evidence="6">
    <location>
        <begin position="50"/>
        <end position="62"/>
    </location>
</feature>
<keyword evidence="8" id="KW-0808">Transferase</keyword>
<evidence type="ECO:0000256" key="5">
    <source>
        <dbReference type="RuleBase" id="RU000304"/>
    </source>
</evidence>
<sequence>MGCANVRGVQSPSKQGNKVVPLDEKPAISVSKEDPQTNCNNNVTQNTHNQEIKKEQQDDQKKHYIPNQKKRVKETVTMKQATDEEGNKMINNYVFLDTLGRGSFGKVKLAVNRGDTKQTKFAIKIFKKSFLKRKREYYRDSGGAMKYKDALDNVKKEIAIMKKLRHANVVRLYEVIENPDNDKLYMVIDYAQGGQLIEWDDDEEKFFFCNQSQNEAYTEDYLRELFRGCIKGLSYLHNNGIIHRDIKPQNILLDSEGRPKLADFGVSTVSETETVSGNEGTYYFMPPEALSKENSKEGYNGKKADVWSLGVTFFCFTFLEIPFQGSNLQEIFEVIKQKDLAFPSHRECSDGLKALFTKMIEKDPTKRISLTQLSEDPWLNLNAKKNLKEEIEEGNVLAQVNEQDVENAVQISTVVKIKTWLARWKENHNGKGSMELKQQNSGIKTTIKPSNSNNSHE</sequence>
<dbReference type="EMBL" id="GG662478">
    <property type="protein sequence ID" value="EAR83104.3"/>
    <property type="molecule type" value="Genomic_DNA"/>
</dbReference>
<dbReference type="Proteomes" id="UP000009168">
    <property type="component" value="Unassembled WGS sequence"/>
</dbReference>
<dbReference type="InParanoid" id="Q22CT4"/>
<dbReference type="Pfam" id="PF00069">
    <property type="entry name" value="Pkinase"/>
    <property type="match status" value="1"/>
</dbReference>
<evidence type="ECO:0000256" key="3">
    <source>
        <dbReference type="ARBA" id="ARBA00022840"/>
    </source>
</evidence>
<dbReference type="HOGENOM" id="CLU_000288_63_0_1"/>
<dbReference type="Gene3D" id="3.30.200.20">
    <property type="entry name" value="Phosphorylase Kinase, domain 1"/>
    <property type="match status" value="1"/>
</dbReference>
<comment type="similarity">
    <text evidence="5">Belongs to the protein kinase superfamily.</text>
</comment>
<dbReference type="InterPro" id="IPR008271">
    <property type="entry name" value="Ser/Thr_kinase_AS"/>
</dbReference>
<dbReference type="PANTHER" id="PTHR24346:SF77">
    <property type="entry name" value="SERINE THREONINE PROTEIN KINASE"/>
    <property type="match status" value="1"/>
</dbReference>
<dbReference type="PROSITE" id="PS00107">
    <property type="entry name" value="PROTEIN_KINASE_ATP"/>
    <property type="match status" value="1"/>
</dbReference>
<keyword evidence="8" id="KW-0418">Kinase</keyword>
<evidence type="ECO:0000256" key="1">
    <source>
        <dbReference type="ARBA" id="ARBA00011245"/>
    </source>
</evidence>
<feature type="domain" description="Protein kinase" evidence="7">
    <location>
        <begin position="93"/>
        <end position="379"/>
    </location>
</feature>
<dbReference type="InterPro" id="IPR011009">
    <property type="entry name" value="Kinase-like_dom_sf"/>
</dbReference>
<dbReference type="AlphaFoldDB" id="Q22CT4"/>
<evidence type="ECO:0000256" key="2">
    <source>
        <dbReference type="ARBA" id="ARBA00022741"/>
    </source>
</evidence>